<evidence type="ECO:0000256" key="4">
    <source>
        <dbReference type="ARBA" id="ARBA00023027"/>
    </source>
</evidence>
<comment type="similarity">
    <text evidence="1">Belongs to the short-chain dehydrogenases/reductases (SDR) family.</text>
</comment>
<evidence type="ECO:0000313" key="6">
    <source>
        <dbReference type="EMBL" id="KAF2218994.1"/>
    </source>
</evidence>
<keyword evidence="7" id="KW-1185">Reference proteome</keyword>
<dbReference type="OrthoDB" id="1669814at2759"/>
<dbReference type="CDD" id="cd05233">
    <property type="entry name" value="SDR_c"/>
    <property type="match status" value="1"/>
</dbReference>
<name>A0A6A6G061_9PEZI</name>
<dbReference type="InterPro" id="IPR057326">
    <property type="entry name" value="KR_dom"/>
</dbReference>
<dbReference type="EMBL" id="ML992522">
    <property type="protein sequence ID" value="KAF2218994.1"/>
    <property type="molecule type" value="Genomic_DNA"/>
</dbReference>
<evidence type="ECO:0000256" key="3">
    <source>
        <dbReference type="ARBA" id="ARBA00023002"/>
    </source>
</evidence>
<evidence type="ECO:0000256" key="2">
    <source>
        <dbReference type="ARBA" id="ARBA00022857"/>
    </source>
</evidence>
<dbReference type="PROSITE" id="PS00061">
    <property type="entry name" value="ADH_SHORT"/>
    <property type="match status" value="1"/>
</dbReference>
<dbReference type="SUPFAM" id="SSF51735">
    <property type="entry name" value="NAD(P)-binding Rossmann-fold domains"/>
    <property type="match status" value="1"/>
</dbReference>
<evidence type="ECO:0000313" key="7">
    <source>
        <dbReference type="Proteomes" id="UP000799538"/>
    </source>
</evidence>
<dbReference type="InterPro" id="IPR020904">
    <property type="entry name" value="Sc_DH/Rdtase_CS"/>
</dbReference>
<gene>
    <name evidence="6" type="ORF">BDZ85DRAFT_206891</name>
</gene>
<dbReference type="Gene3D" id="3.40.50.720">
    <property type="entry name" value="NAD(P)-binding Rossmann-like Domain"/>
    <property type="match status" value="1"/>
</dbReference>
<dbReference type="InterPro" id="IPR036291">
    <property type="entry name" value="NAD(P)-bd_dom_sf"/>
</dbReference>
<evidence type="ECO:0000259" key="5">
    <source>
        <dbReference type="SMART" id="SM00822"/>
    </source>
</evidence>
<evidence type="ECO:0000256" key="1">
    <source>
        <dbReference type="ARBA" id="ARBA00006484"/>
    </source>
</evidence>
<dbReference type="InterPro" id="IPR002347">
    <property type="entry name" value="SDR_fam"/>
</dbReference>
<dbReference type="SMART" id="SM00822">
    <property type="entry name" value="PKS_KR"/>
    <property type="match status" value="1"/>
</dbReference>
<keyword evidence="3" id="KW-0560">Oxidoreductase</keyword>
<accession>A0A6A6G061</accession>
<proteinExistence type="inferred from homology"/>
<dbReference type="PANTHER" id="PTHR24321">
    <property type="entry name" value="DEHYDROGENASES, SHORT CHAIN"/>
    <property type="match status" value="1"/>
</dbReference>
<dbReference type="Pfam" id="PF13561">
    <property type="entry name" value="adh_short_C2"/>
    <property type="match status" value="1"/>
</dbReference>
<dbReference type="AlphaFoldDB" id="A0A6A6G061"/>
<reference evidence="7" key="1">
    <citation type="journal article" date="2020" name="Stud. Mycol.">
        <title>101 Dothideomycetes genomes: A test case for predicting lifestyles and emergence of pathogens.</title>
        <authorList>
            <person name="Haridas S."/>
            <person name="Albert R."/>
            <person name="Binder M."/>
            <person name="Bloem J."/>
            <person name="LaButti K."/>
            <person name="Salamov A."/>
            <person name="Andreopoulos B."/>
            <person name="Baker S."/>
            <person name="Barry K."/>
            <person name="Bills G."/>
            <person name="Bluhm B."/>
            <person name="Cannon C."/>
            <person name="Castanera R."/>
            <person name="Culley D."/>
            <person name="Daum C."/>
            <person name="Ezra D."/>
            <person name="Gonzalez J."/>
            <person name="Henrissat B."/>
            <person name="Kuo A."/>
            <person name="Liang C."/>
            <person name="Lipzen A."/>
            <person name="Lutzoni F."/>
            <person name="Magnuson J."/>
            <person name="Mondo S."/>
            <person name="Nolan M."/>
            <person name="Ohm R."/>
            <person name="Pangilinan J."/>
            <person name="Park H.-J."/>
            <person name="Ramirez L."/>
            <person name="Alfaro M."/>
            <person name="Sun H."/>
            <person name="Tritt A."/>
            <person name="Yoshinaga Y."/>
            <person name="Zwiers L.-H."/>
            <person name="Turgeon B."/>
            <person name="Goodwin S."/>
            <person name="Spatafora J."/>
            <person name="Crous P."/>
            <person name="Grigoriev I."/>
        </authorList>
    </citation>
    <scope>NUCLEOTIDE SEQUENCE [LARGE SCALE GENOMIC DNA]</scope>
    <source>
        <strain evidence="7">CECT 20119</strain>
    </source>
</reference>
<feature type="domain" description="Ketoreductase" evidence="5">
    <location>
        <begin position="6"/>
        <end position="154"/>
    </location>
</feature>
<organism evidence="6 7">
    <name type="scientific">Elsinoe ampelina</name>
    <dbReference type="NCBI Taxonomy" id="302913"/>
    <lineage>
        <taxon>Eukaryota</taxon>
        <taxon>Fungi</taxon>
        <taxon>Dikarya</taxon>
        <taxon>Ascomycota</taxon>
        <taxon>Pezizomycotina</taxon>
        <taxon>Dothideomycetes</taxon>
        <taxon>Dothideomycetidae</taxon>
        <taxon>Myriangiales</taxon>
        <taxon>Elsinoaceae</taxon>
        <taxon>Elsinoe</taxon>
    </lineage>
</organism>
<dbReference type="Proteomes" id="UP000799538">
    <property type="component" value="Unassembled WGS sequence"/>
</dbReference>
<dbReference type="PRINTS" id="PR00081">
    <property type="entry name" value="GDHRDH"/>
</dbReference>
<protein>
    <submittedName>
        <fullName evidence="6">Putative short chain alcohol dehydrogenase</fullName>
    </submittedName>
</protein>
<keyword evidence="4" id="KW-0520">NAD</keyword>
<dbReference type="PANTHER" id="PTHR24321:SF8">
    <property type="entry name" value="ESTRADIOL 17-BETA-DEHYDROGENASE 8-RELATED"/>
    <property type="match status" value="1"/>
</dbReference>
<keyword evidence="2" id="KW-0521">NADP</keyword>
<sequence>MSLNNKVFVVTGAASGIGRALVVKLLDQSATVHSIDLSEIPPLDDHPGKHVSHSKVDVSSRSAVAAVFKAVAEQQRDIWLDGLVNCAGLLRDGACTTDSKGDENFAACWQVNVMGVWNMITEYHAYLLALRAKDAARYGKTTTSIVNIGSMASVRGIPYMTAYVASKHAVHGITRALAQELGPAGFRVNTIGPGQVNTPMIANRYQAPVDGKYTGAYKTMSEPEEIADTAIFLLGPGSSSIAGQIIEVNGGWA</sequence>
<dbReference type="GO" id="GO:0016491">
    <property type="term" value="F:oxidoreductase activity"/>
    <property type="evidence" value="ECO:0007669"/>
    <property type="project" value="UniProtKB-KW"/>
</dbReference>
<dbReference type="PRINTS" id="PR00080">
    <property type="entry name" value="SDRFAMILY"/>
</dbReference>